<sequence>MRKNTPYSDLFQTIGMKIKRKADDQVNELGLNAQQGRVIGYIYEHQDEGLIQKKLADVFNRRDATITSMLKGLEKNGYIVRKIPADNERQKNLYVLPKGEQVIHDVERMFAAVESEIVKSLTDEEQALLMRLLTKVNQNL</sequence>
<evidence type="ECO:0000259" key="4">
    <source>
        <dbReference type="PROSITE" id="PS50995"/>
    </source>
</evidence>
<dbReference type="InterPro" id="IPR036390">
    <property type="entry name" value="WH_DNA-bd_sf"/>
</dbReference>
<dbReference type="PANTHER" id="PTHR42756">
    <property type="entry name" value="TRANSCRIPTIONAL REGULATOR, MARR"/>
    <property type="match status" value="1"/>
</dbReference>
<dbReference type="GO" id="GO:0003700">
    <property type="term" value="F:DNA-binding transcription factor activity"/>
    <property type="evidence" value="ECO:0007669"/>
    <property type="project" value="InterPro"/>
</dbReference>
<dbReference type="InterPro" id="IPR000835">
    <property type="entry name" value="HTH_MarR-typ"/>
</dbReference>
<protein>
    <submittedName>
        <fullName evidence="5">MarR family transcriptional regulator</fullName>
    </submittedName>
</protein>
<evidence type="ECO:0000256" key="1">
    <source>
        <dbReference type="ARBA" id="ARBA00023015"/>
    </source>
</evidence>
<keyword evidence="1" id="KW-0805">Transcription regulation</keyword>
<gene>
    <name evidence="5" type="ORF">ABXS70_20935</name>
</gene>
<feature type="domain" description="HTH marR-type" evidence="4">
    <location>
        <begin position="7"/>
        <end position="138"/>
    </location>
</feature>
<dbReference type="Gene3D" id="1.10.10.10">
    <property type="entry name" value="Winged helix-like DNA-binding domain superfamily/Winged helix DNA-binding domain"/>
    <property type="match status" value="1"/>
</dbReference>
<organism evidence="5">
    <name type="scientific">Paenibacillus sp. AN1007</name>
    <dbReference type="NCBI Taxonomy" id="3151385"/>
    <lineage>
        <taxon>Bacteria</taxon>
        <taxon>Bacillati</taxon>
        <taxon>Bacillota</taxon>
        <taxon>Bacilli</taxon>
        <taxon>Bacillales</taxon>
        <taxon>Paenibacillaceae</taxon>
        <taxon>Paenibacillus</taxon>
    </lineage>
</organism>
<dbReference type="InterPro" id="IPR036388">
    <property type="entry name" value="WH-like_DNA-bd_sf"/>
</dbReference>
<evidence type="ECO:0000256" key="3">
    <source>
        <dbReference type="ARBA" id="ARBA00023163"/>
    </source>
</evidence>
<dbReference type="GO" id="GO:0003677">
    <property type="term" value="F:DNA binding"/>
    <property type="evidence" value="ECO:0007669"/>
    <property type="project" value="UniProtKB-KW"/>
</dbReference>
<dbReference type="PANTHER" id="PTHR42756:SF1">
    <property type="entry name" value="TRANSCRIPTIONAL REPRESSOR OF EMRAB OPERON"/>
    <property type="match status" value="1"/>
</dbReference>
<name>A0AAU8N978_9BACL</name>
<accession>A0AAU8N978</accession>
<dbReference type="AlphaFoldDB" id="A0AAU8N978"/>
<proteinExistence type="predicted"/>
<evidence type="ECO:0000313" key="5">
    <source>
        <dbReference type="EMBL" id="XCP93648.1"/>
    </source>
</evidence>
<dbReference type="SUPFAM" id="SSF46785">
    <property type="entry name" value="Winged helix' DNA-binding domain"/>
    <property type="match status" value="1"/>
</dbReference>
<dbReference type="SMART" id="SM00347">
    <property type="entry name" value="HTH_MARR"/>
    <property type="match status" value="1"/>
</dbReference>
<keyword evidence="3" id="KW-0804">Transcription</keyword>
<dbReference type="EMBL" id="CP159992">
    <property type="protein sequence ID" value="XCP93648.1"/>
    <property type="molecule type" value="Genomic_DNA"/>
</dbReference>
<dbReference type="RefSeq" id="WP_342554448.1">
    <property type="nucleotide sequence ID" value="NZ_CP159992.1"/>
</dbReference>
<dbReference type="Pfam" id="PF01047">
    <property type="entry name" value="MarR"/>
    <property type="match status" value="1"/>
</dbReference>
<dbReference type="PROSITE" id="PS50995">
    <property type="entry name" value="HTH_MARR_2"/>
    <property type="match status" value="1"/>
</dbReference>
<evidence type="ECO:0000256" key="2">
    <source>
        <dbReference type="ARBA" id="ARBA00023125"/>
    </source>
</evidence>
<dbReference type="PRINTS" id="PR00598">
    <property type="entry name" value="HTHMARR"/>
</dbReference>
<reference evidence="5" key="1">
    <citation type="submission" date="2024-05" db="EMBL/GenBank/DDBJ databases">
        <title>Draft genome assemblies of 36 bacteria isolated from hibernating arctic ground squirrels.</title>
        <authorList>
            <person name="McKee H."/>
            <person name="Mullen L."/>
            <person name="Drown D.M."/>
            <person name="Duddleston K.N."/>
        </authorList>
    </citation>
    <scope>NUCLEOTIDE SEQUENCE</scope>
    <source>
        <strain evidence="5">AN1007</strain>
    </source>
</reference>
<keyword evidence="2" id="KW-0238">DNA-binding</keyword>